<evidence type="ECO:0000313" key="3">
    <source>
        <dbReference type="Proteomes" id="UP000673691"/>
    </source>
</evidence>
<name>A0A8H8DHY7_9FUNG</name>
<comment type="caution">
    <text evidence="2">The sequence shown here is derived from an EMBL/GenBank/DDBJ whole genome shotgun (WGS) entry which is preliminary data.</text>
</comment>
<proteinExistence type="predicted"/>
<organism evidence="2 3">
    <name type="scientific">Olpidium bornovanus</name>
    <dbReference type="NCBI Taxonomy" id="278681"/>
    <lineage>
        <taxon>Eukaryota</taxon>
        <taxon>Fungi</taxon>
        <taxon>Fungi incertae sedis</taxon>
        <taxon>Olpidiomycota</taxon>
        <taxon>Olpidiomycotina</taxon>
        <taxon>Olpidiomycetes</taxon>
        <taxon>Olpidiales</taxon>
        <taxon>Olpidiaceae</taxon>
        <taxon>Olpidium</taxon>
    </lineage>
</organism>
<accession>A0A8H8DHY7</accession>
<keyword evidence="3" id="KW-1185">Reference proteome</keyword>
<feature type="compositionally biased region" description="Pro residues" evidence="1">
    <location>
        <begin position="190"/>
        <end position="200"/>
    </location>
</feature>
<protein>
    <submittedName>
        <fullName evidence="2">Uncharacterized protein</fullName>
    </submittedName>
</protein>
<dbReference type="Proteomes" id="UP000673691">
    <property type="component" value="Unassembled WGS sequence"/>
</dbReference>
<evidence type="ECO:0000313" key="2">
    <source>
        <dbReference type="EMBL" id="KAG5458978.1"/>
    </source>
</evidence>
<reference evidence="2 3" key="1">
    <citation type="journal article" name="Sci. Rep.">
        <title>Genome-scale phylogenetic analyses confirm Olpidium as the closest living zoosporic fungus to the non-flagellated, terrestrial fungi.</title>
        <authorList>
            <person name="Chang Y."/>
            <person name="Rochon D."/>
            <person name="Sekimoto S."/>
            <person name="Wang Y."/>
            <person name="Chovatia M."/>
            <person name="Sandor L."/>
            <person name="Salamov A."/>
            <person name="Grigoriev I.V."/>
            <person name="Stajich J.E."/>
            <person name="Spatafora J.W."/>
        </authorList>
    </citation>
    <scope>NUCLEOTIDE SEQUENCE [LARGE SCALE GENOMIC DNA]</scope>
    <source>
        <strain evidence="2">S191</strain>
    </source>
</reference>
<gene>
    <name evidence="2" type="ORF">BJ554DRAFT_702</name>
</gene>
<evidence type="ECO:0000256" key="1">
    <source>
        <dbReference type="SAM" id="MobiDB-lite"/>
    </source>
</evidence>
<dbReference type="AlphaFoldDB" id="A0A8H8DHY7"/>
<feature type="region of interest" description="Disordered" evidence="1">
    <location>
        <begin position="189"/>
        <end position="250"/>
    </location>
</feature>
<sequence>MRELQQTPLPRDEIKIDFAPGVGDAKRRIYEAEVLNDQVRKRIRDRLGLPRAALVFPLESGPLAAGRQRDGPAVFPGRGRARLFLQLVHHLHVHRRREGHPDGHIAAGTRVPALRDGDIPWRICVWSRIPDPAQVRRRRRREEHLQDRVRTCMDGRWLAHVLGRLLDERVGAGVRFHRSRPQYRLVRLLRPPPDALPPAAPDGEARPAGGRGARSRAGTLQRPRPADPAAGLGDEEDAAANSVKKKGAIK</sequence>
<dbReference type="EMBL" id="JAEFCI010007581">
    <property type="protein sequence ID" value="KAG5458978.1"/>
    <property type="molecule type" value="Genomic_DNA"/>
</dbReference>